<reference evidence="1 2" key="1">
    <citation type="submission" date="2023-11" db="EMBL/GenBank/DDBJ databases">
        <authorList>
            <person name="Hedman E."/>
            <person name="Englund M."/>
            <person name="Stromberg M."/>
            <person name="Nyberg Akerstrom W."/>
            <person name="Nylinder S."/>
            <person name="Jareborg N."/>
            <person name="Kallberg Y."/>
            <person name="Kronander E."/>
        </authorList>
    </citation>
    <scope>NUCLEOTIDE SEQUENCE [LARGE SCALE GENOMIC DNA]</scope>
</reference>
<proteinExistence type="predicted"/>
<evidence type="ECO:0000313" key="1">
    <source>
        <dbReference type="EMBL" id="CAK1580868.1"/>
    </source>
</evidence>
<evidence type="ECO:0000313" key="2">
    <source>
        <dbReference type="Proteomes" id="UP001314205"/>
    </source>
</evidence>
<dbReference type="Pfam" id="PF03564">
    <property type="entry name" value="DUF1759"/>
    <property type="match status" value="1"/>
</dbReference>
<dbReference type="InterPro" id="IPR005312">
    <property type="entry name" value="DUF1759"/>
</dbReference>
<protein>
    <submittedName>
        <fullName evidence="1">Uncharacterized protein</fullName>
    </submittedName>
</protein>
<keyword evidence="2" id="KW-1185">Reference proteome</keyword>
<dbReference type="AlphaFoldDB" id="A0AAV1KCV3"/>
<gene>
    <name evidence="1" type="ORF">PARMNEM_LOCUS2606</name>
</gene>
<comment type="caution">
    <text evidence="1">The sequence shown here is derived from an EMBL/GenBank/DDBJ whole genome shotgun (WGS) entry which is preliminary data.</text>
</comment>
<dbReference type="Proteomes" id="UP001314205">
    <property type="component" value="Unassembled WGS sequence"/>
</dbReference>
<sequence>MSSETCNVSQGSSCSTEFRNFKLPEVKIPVFSGNYSEWQTFRDLYLGLIHNNKTLDGAQKLYYLKGYLTGDAEQLLRNINVTSDNYTASWEKLESMYNNKRFLAKGILKRLFNQKSLTVESATEIKRLLSTTSDCLDSIKNLGIDVTSWDILIILRYC</sequence>
<organism evidence="1 2">
    <name type="scientific">Parnassius mnemosyne</name>
    <name type="common">clouded apollo</name>
    <dbReference type="NCBI Taxonomy" id="213953"/>
    <lineage>
        <taxon>Eukaryota</taxon>
        <taxon>Metazoa</taxon>
        <taxon>Ecdysozoa</taxon>
        <taxon>Arthropoda</taxon>
        <taxon>Hexapoda</taxon>
        <taxon>Insecta</taxon>
        <taxon>Pterygota</taxon>
        <taxon>Neoptera</taxon>
        <taxon>Endopterygota</taxon>
        <taxon>Lepidoptera</taxon>
        <taxon>Glossata</taxon>
        <taxon>Ditrysia</taxon>
        <taxon>Papilionoidea</taxon>
        <taxon>Papilionidae</taxon>
        <taxon>Parnassiinae</taxon>
        <taxon>Parnassini</taxon>
        <taxon>Parnassius</taxon>
        <taxon>Driopa</taxon>
    </lineage>
</organism>
<dbReference type="EMBL" id="CAVLGL010000024">
    <property type="protein sequence ID" value="CAK1580868.1"/>
    <property type="molecule type" value="Genomic_DNA"/>
</dbReference>
<name>A0AAV1KCV3_9NEOP</name>
<dbReference type="PANTHER" id="PTHR22954">
    <property type="entry name" value="RETROVIRAL PROTEASE-RELATED"/>
    <property type="match status" value="1"/>
</dbReference>
<dbReference type="PANTHER" id="PTHR22954:SF3">
    <property type="entry name" value="PROTEIN CBG08539"/>
    <property type="match status" value="1"/>
</dbReference>
<accession>A0AAV1KCV3</accession>